<dbReference type="RefSeq" id="WP_142453605.1">
    <property type="nucleotide sequence ID" value="NZ_FXTP01000003.1"/>
</dbReference>
<protein>
    <submittedName>
        <fullName evidence="3">DNA-binding protein</fullName>
    </submittedName>
</protein>
<proteinExistence type="inferred from homology"/>
<reference evidence="3 4" key="1">
    <citation type="submission" date="2017-05" db="EMBL/GenBank/DDBJ databases">
        <authorList>
            <person name="Varghese N."/>
            <person name="Submissions S."/>
        </authorList>
    </citation>
    <scope>NUCLEOTIDE SEQUENCE [LARGE SCALE GENOMIC DNA]</scope>
    <source>
        <strain evidence="3 4">DSM 21985</strain>
    </source>
</reference>
<dbReference type="GO" id="GO:0003677">
    <property type="term" value="F:DNA binding"/>
    <property type="evidence" value="ECO:0007669"/>
    <property type="project" value="UniProtKB-KW"/>
</dbReference>
<dbReference type="AlphaFoldDB" id="A0A521BWZ9"/>
<organism evidence="3 4">
    <name type="scientific">Gracilimonas mengyeensis</name>
    <dbReference type="NCBI Taxonomy" id="1302730"/>
    <lineage>
        <taxon>Bacteria</taxon>
        <taxon>Pseudomonadati</taxon>
        <taxon>Balneolota</taxon>
        <taxon>Balneolia</taxon>
        <taxon>Balneolales</taxon>
        <taxon>Balneolaceae</taxon>
        <taxon>Gracilimonas</taxon>
    </lineage>
</organism>
<accession>A0A521BWZ9</accession>
<evidence type="ECO:0000313" key="3">
    <source>
        <dbReference type="EMBL" id="SMO51713.1"/>
    </source>
</evidence>
<dbReference type="InterPro" id="IPR000119">
    <property type="entry name" value="Hist_DNA-bd"/>
</dbReference>
<dbReference type="Proteomes" id="UP000317557">
    <property type="component" value="Unassembled WGS sequence"/>
</dbReference>
<comment type="similarity">
    <text evidence="1">Belongs to the bacterial histone-like protein family.</text>
</comment>
<name>A0A521BWZ9_9BACT</name>
<keyword evidence="2 3" id="KW-0238">DNA-binding</keyword>
<dbReference type="GO" id="GO:0030527">
    <property type="term" value="F:structural constituent of chromatin"/>
    <property type="evidence" value="ECO:0007669"/>
    <property type="project" value="InterPro"/>
</dbReference>
<dbReference type="EMBL" id="FXTP01000003">
    <property type="protein sequence ID" value="SMO51713.1"/>
    <property type="molecule type" value="Genomic_DNA"/>
</dbReference>
<dbReference type="Gene3D" id="4.10.520.10">
    <property type="entry name" value="IHF-like DNA-binding proteins"/>
    <property type="match status" value="1"/>
</dbReference>
<gene>
    <name evidence="3" type="ORF">SAMN06265219_103189</name>
</gene>
<sequence length="65" mass="7375">MTNEFLKNLGMVIRDQIIMKNSVEIDGLGTFKAVHKNQKQEKRADGTNIMVPPKDVIEFTAERKG</sequence>
<evidence type="ECO:0000256" key="2">
    <source>
        <dbReference type="ARBA" id="ARBA00023125"/>
    </source>
</evidence>
<dbReference type="SUPFAM" id="SSF47729">
    <property type="entry name" value="IHF-like DNA-binding proteins"/>
    <property type="match status" value="1"/>
</dbReference>
<dbReference type="OrthoDB" id="1525124at2"/>
<dbReference type="InterPro" id="IPR010992">
    <property type="entry name" value="IHF-like_DNA-bd_dom_sf"/>
</dbReference>
<keyword evidence="4" id="KW-1185">Reference proteome</keyword>
<evidence type="ECO:0000256" key="1">
    <source>
        <dbReference type="ARBA" id="ARBA00010529"/>
    </source>
</evidence>
<evidence type="ECO:0000313" key="4">
    <source>
        <dbReference type="Proteomes" id="UP000317557"/>
    </source>
</evidence>
<dbReference type="Pfam" id="PF00216">
    <property type="entry name" value="Bac_DNA_binding"/>
    <property type="match status" value="1"/>
</dbReference>